<accession>A0A0H5D7X9</accession>
<organism evidence="1 2">
    <name type="scientific">Phaeobacter italicus</name>
    <dbReference type="NCBI Taxonomy" id="481446"/>
    <lineage>
        <taxon>Bacteria</taxon>
        <taxon>Pseudomonadati</taxon>
        <taxon>Pseudomonadota</taxon>
        <taxon>Alphaproteobacteria</taxon>
        <taxon>Rhodobacterales</taxon>
        <taxon>Roseobacteraceae</taxon>
        <taxon>Phaeobacter</taxon>
    </lineage>
</organism>
<evidence type="ECO:0000313" key="2">
    <source>
        <dbReference type="Proteomes" id="UP000043764"/>
    </source>
</evidence>
<protein>
    <submittedName>
        <fullName evidence="1">Uncharacterized protein</fullName>
    </submittedName>
</protein>
<proteinExistence type="predicted"/>
<dbReference type="Proteomes" id="UP000043764">
    <property type="component" value="Unassembled WGS sequence"/>
</dbReference>
<dbReference type="AlphaFoldDB" id="A0A0H5D7X9"/>
<gene>
    <name evidence="1" type="ORF">NIT7321_03693</name>
</gene>
<sequence>MPEFMLKPILRDYRRSNMHAVRQLASTFNTSKTAMAYRLVEMEKEPCILAAYSKSGYVWHISSKSIGHQWWPRRFLDPQSNAYSILFNGSRDDATMSDLDADTWFDVPGADRIEIGEQSFRVHHDLVMALLVARSERMLAD</sequence>
<keyword evidence="2" id="KW-1185">Reference proteome</keyword>
<dbReference type="EMBL" id="CVRL01000045">
    <property type="protein sequence ID" value="CRL12813.1"/>
    <property type="molecule type" value="Genomic_DNA"/>
</dbReference>
<evidence type="ECO:0000313" key="1">
    <source>
        <dbReference type="EMBL" id="CRL12813.1"/>
    </source>
</evidence>
<reference evidence="2" key="1">
    <citation type="submission" date="2015-05" db="EMBL/GenBank/DDBJ databases">
        <authorList>
            <person name="Rodrigo-Torres Lidia"/>
            <person name="Arahal R.David."/>
        </authorList>
    </citation>
    <scope>NUCLEOTIDE SEQUENCE [LARGE SCALE GENOMIC DNA]</scope>
    <source>
        <strain evidence="2">CECT 7321</strain>
    </source>
</reference>
<name>A0A0H5D7X9_9RHOB</name>